<evidence type="ECO:0000256" key="3">
    <source>
        <dbReference type="ARBA" id="ARBA00023163"/>
    </source>
</evidence>
<dbReference type="AlphaFoldDB" id="A0A246FGI1"/>
<keyword evidence="3" id="KW-0804">Transcription</keyword>
<dbReference type="Pfam" id="PF02607">
    <property type="entry name" value="B12-binding_2"/>
    <property type="match status" value="1"/>
</dbReference>
<dbReference type="GO" id="GO:0003677">
    <property type="term" value="F:DNA binding"/>
    <property type="evidence" value="ECO:0007669"/>
    <property type="project" value="UniProtKB-KW"/>
</dbReference>
<reference evidence="5 6" key="1">
    <citation type="submission" date="2017-06" db="EMBL/GenBank/DDBJ databases">
        <title>Hymenobacter amundsenii sp. nov. isolated from regoliths in Antarctica.</title>
        <authorList>
            <person name="Sedlacek I."/>
            <person name="Kralova S."/>
            <person name="Pantucek R."/>
            <person name="Svec P."/>
            <person name="Holochova P."/>
            <person name="Stankova E."/>
            <person name="Vrbovska V."/>
            <person name="Busse H.-J."/>
        </authorList>
    </citation>
    <scope>NUCLEOTIDE SEQUENCE [LARGE SCALE GENOMIC DNA]</scope>
    <source>
        <strain evidence="5 6">CCM 8682</strain>
    </source>
</reference>
<dbReference type="Gene3D" id="1.10.1660.10">
    <property type="match status" value="1"/>
</dbReference>
<dbReference type="PROSITE" id="PS00552">
    <property type="entry name" value="HTH_MERR_1"/>
    <property type="match status" value="1"/>
</dbReference>
<dbReference type="InterPro" id="IPR047057">
    <property type="entry name" value="MerR_fam"/>
</dbReference>
<dbReference type="InterPro" id="IPR009061">
    <property type="entry name" value="DNA-bd_dom_put_sf"/>
</dbReference>
<organism evidence="5 6">
    <name type="scientific">Hymenobacter amundsenii</name>
    <dbReference type="NCBI Taxonomy" id="2006685"/>
    <lineage>
        <taxon>Bacteria</taxon>
        <taxon>Pseudomonadati</taxon>
        <taxon>Bacteroidota</taxon>
        <taxon>Cytophagia</taxon>
        <taxon>Cytophagales</taxon>
        <taxon>Hymenobacteraceae</taxon>
        <taxon>Hymenobacter</taxon>
    </lineage>
</organism>
<dbReference type="InterPro" id="IPR036594">
    <property type="entry name" value="Meth_synthase_dom"/>
</dbReference>
<dbReference type="GO" id="GO:0046872">
    <property type="term" value="F:metal ion binding"/>
    <property type="evidence" value="ECO:0007669"/>
    <property type="project" value="InterPro"/>
</dbReference>
<dbReference type="InterPro" id="IPR003759">
    <property type="entry name" value="Cbl-bd_cap"/>
</dbReference>
<name>A0A246FGI1_9BACT</name>
<gene>
    <name evidence="5" type="ORF">CDA63_18350</name>
</gene>
<dbReference type="Gene3D" id="3.40.50.280">
    <property type="entry name" value="Cobalamin-binding domain"/>
    <property type="match status" value="1"/>
</dbReference>
<dbReference type="SMART" id="SM00422">
    <property type="entry name" value="HTH_MERR"/>
    <property type="match status" value="1"/>
</dbReference>
<dbReference type="GO" id="GO:0031419">
    <property type="term" value="F:cobalamin binding"/>
    <property type="evidence" value="ECO:0007669"/>
    <property type="project" value="InterPro"/>
</dbReference>
<dbReference type="PROSITE" id="PS50937">
    <property type="entry name" value="HTH_MERR_2"/>
    <property type="match status" value="1"/>
</dbReference>
<dbReference type="InterPro" id="IPR036724">
    <property type="entry name" value="Cobalamin-bd_sf"/>
</dbReference>
<evidence type="ECO:0000256" key="2">
    <source>
        <dbReference type="ARBA" id="ARBA00023125"/>
    </source>
</evidence>
<dbReference type="Proteomes" id="UP000197277">
    <property type="component" value="Unassembled WGS sequence"/>
</dbReference>
<evidence type="ECO:0000313" key="6">
    <source>
        <dbReference type="Proteomes" id="UP000197277"/>
    </source>
</evidence>
<keyword evidence="6" id="KW-1185">Reference proteome</keyword>
<dbReference type="GO" id="GO:0003700">
    <property type="term" value="F:DNA-binding transcription factor activity"/>
    <property type="evidence" value="ECO:0007669"/>
    <property type="project" value="InterPro"/>
</dbReference>
<dbReference type="InterPro" id="IPR000551">
    <property type="entry name" value="MerR-type_HTH_dom"/>
</dbReference>
<dbReference type="Gene3D" id="1.10.1240.10">
    <property type="entry name" value="Methionine synthase domain"/>
    <property type="match status" value="1"/>
</dbReference>
<keyword evidence="1" id="KW-0805">Transcription regulation</keyword>
<dbReference type="PANTHER" id="PTHR30204">
    <property type="entry name" value="REDOX-CYCLING DRUG-SENSING TRANSCRIPTIONAL ACTIVATOR SOXR"/>
    <property type="match status" value="1"/>
</dbReference>
<sequence length="297" mass="32944">MAQYLIGDLAQITGIKAHTIRTWESRYGLLTPHRTANNKRYYDDDDLHRLLHVASLCGHGWRISRVMQLSETERSQAAAQLQATVSPSFAARLNALMTAMLDLDEPRLHYLLTDAITDQGLEPVMLHLVYPLLQRIGMAWQTGALNIAQEHLLSQLVRQKVLAALDALPSYPPAGAARWLLFLPEGEEHELALLFLAYGLRRRGQQVLYLGQSLPLPDVGAACASFKPGVVLTVLTAGMLPERVGEFGQTLRALCPGCQLLFCGSLARHLSPQLPLKAEYVSRITDVLEHLDAGRTW</sequence>
<dbReference type="Pfam" id="PF13411">
    <property type="entry name" value="MerR_1"/>
    <property type="match status" value="1"/>
</dbReference>
<protein>
    <submittedName>
        <fullName evidence="5">Helix-turn-helix-type transcriptional regulator</fullName>
    </submittedName>
</protein>
<evidence type="ECO:0000256" key="1">
    <source>
        <dbReference type="ARBA" id="ARBA00023015"/>
    </source>
</evidence>
<dbReference type="CDD" id="cd01104">
    <property type="entry name" value="HTH_MlrA-CarA"/>
    <property type="match status" value="1"/>
</dbReference>
<dbReference type="PANTHER" id="PTHR30204:SF67">
    <property type="entry name" value="HTH-TYPE TRANSCRIPTIONAL REGULATOR MLRA-RELATED"/>
    <property type="match status" value="1"/>
</dbReference>
<dbReference type="RefSeq" id="WP_088465911.1">
    <property type="nucleotide sequence ID" value="NZ_NIRR01000050.1"/>
</dbReference>
<dbReference type="SUPFAM" id="SSF46955">
    <property type="entry name" value="Putative DNA-binding domain"/>
    <property type="match status" value="1"/>
</dbReference>
<feature type="domain" description="HTH merR-type" evidence="4">
    <location>
        <begin position="1"/>
        <end position="72"/>
    </location>
</feature>
<evidence type="ECO:0000313" key="5">
    <source>
        <dbReference type="EMBL" id="OWP61653.1"/>
    </source>
</evidence>
<dbReference type="EMBL" id="NIRR01000050">
    <property type="protein sequence ID" value="OWP61653.1"/>
    <property type="molecule type" value="Genomic_DNA"/>
</dbReference>
<dbReference type="SUPFAM" id="SSF52242">
    <property type="entry name" value="Cobalamin (vitamin B12)-binding domain"/>
    <property type="match status" value="1"/>
</dbReference>
<comment type="caution">
    <text evidence="5">The sequence shown here is derived from an EMBL/GenBank/DDBJ whole genome shotgun (WGS) entry which is preliminary data.</text>
</comment>
<accession>A0A246FGI1</accession>
<dbReference type="OrthoDB" id="9800334at2"/>
<proteinExistence type="predicted"/>
<evidence type="ECO:0000259" key="4">
    <source>
        <dbReference type="PROSITE" id="PS50937"/>
    </source>
</evidence>
<keyword evidence="2" id="KW-0238">DNA-binding</keyword>